<evidence type="ECO:0000259" key="8">
    <source>
        <dbReference type="Pfam" id="PF04239"/>
    </source>
</evidence>
<dbReference type="RefSeq" id="WP_014966982.1">
    <property type="nucleotide sequence ID" value="NC_018664.1"/>
</dbReference>
<evidence type="ECO:0000256" key="7">
    <source>
        <dbReference type="SAM" id="Phobius"/>
    </source>
</evidence>
<dbReference type="AlphaFoldDB" id="K0AYP1"/>
<evidence type="ECO:0000313" key="10">
    <source>
        <dbReference type="EMBL" id="AFS77845.1"/>
    </source>
</evidence>
<keyword evidence="5 7" id="KW-1133">Transmembrane helix</keyword>
<dbReference type="eggNOG" id="COG2323">
    <property type="taxonomic scope" value="Bacteria"/>
</dbReference>
<dbReference type="PATRIC" id="fig|1128398.3.peg.820"/>
<gene>
    <name evidence="10" type="ordered locus">Curi_c07720</name>
</gene>
<evidence type="ECO:0000256" key="4">
    <source>
        <dbReference type="ARBA" id="ARBA00022692"/>
    </source>
</evidence>
<evidence type="ECO:0000256" key="6">
    <source>
        <dbReference type="ARBA" id="ARBA00023136"/>
    </source>
</evidence>
<dbReference type="InterPro" id="IPR048454">
    <property type="entry name" value="YetF_N"/>
</dbReference>
<evidence type="ECO:0000256" key="1">
    <source>
        <dbReference type="ARBA" id="ARBA00004651"/>
    </source>
</evidence>
<feature type="transmembrane region" description="Helical" evidence="7">
    <location>
        <begin position="67"/>
        <end position="82"/>
    </location>
</feature>
<dbReference type="EMBL" id="CP003326">
    <property type="protein sequence ID" value="AFS77845.1"/>
    <property type="molecule type" value="Genomic_DNA"/>
</dbReference>
<evidence type="ECO:0000259" key="9">
    <source>
        <dbReference type="Pfam" id="PF20730"/>
    </source>
</evidence>
<comment type="similarity">
    <text evidence="2">Belongs to the UPF0702 family.</text>
</comment>
<organism evidence="10 11">
    <name type="scientific">Gottschalkia acidurici (strain ATCC 7906 / DSM 604 / BCRC 14475 / CIP 104303 / KCTC 5404 / NCIMB 10678 / 9a)</name>
    <name type="common">Clostridium acidurici</name>
    <dbReference type="NCBI Taxonomy" id="1128398"/>
    <lineage>
        <taxon>Bacteria</taxon>
        <taxon>Bacillati</taxon>
        <taxon>Bacillota</taxon>
        <taxon>Tissierellia</taxon>
        <taxon>Tissierellales</taxon>
        <taxon>Gottschalkiaceae</taxon>
        <taxon>Gottschalkia</taxon>
    </lineage>
</organism>
<dbReference type="PANTHER" id="PTHR34582:SF7">
    <property type="entry name" value="UPF0702 TRANSMEMBRANE PROTEIN YDFS"/>
    <property type="match status" value="1"/>
</dbReference>
<dbReference type="Pfam" id="PF04239">
    <property type="entry name" value="DUF421"/>
    <property type="match status" value="1"/>
</dbReference>
<dbReference type="Gene3D" id="3.30.240.20">
    <property type="entry name" value="bsu07140 like domains"/>
    <property type="match status" value="2"/>
</dbReference>
<dbReference type="OrthoDB" id="9778331at2"/>
<feature type="domain" description="YetF-like N-terminal transmembrane" evidence="9">
    <location>
        <begin position="5"/>
        <end position="80"/>
    </location>
</feature>
<evidence type="ECO:0000256" key="2">
    <source>
        <dbReference type="ARBA" id="ARBA00006448"/>
    </source>
</evidence>
<dbReference type="GO" id="GO:0005886">
    <property type="term" value="C:plasma membrane"/>
    <property type="evidence" value="ECO:0007669"/>
    <property type="project" value="UniProtKB-SubCell"/>
</dbReference>
<dbReference type="PANTHER" id="PTHR34582">
    <property type="entry name" value="UPF0702 TRANSMEMBRANE PROTEIN YCAP"/>
    <property type="match status" value="1"/>
</dbReference>
<dbReference type="Pfam" id="PF20730">
    <property type="entry name" value="YetF_N"/>
    <property type="match status" value="1"/>
</dbReference>
<dbReference type="InterPro" id="IPR007353">
    <property type="entry name" value="DUF421"/>
</dbReference>
<evidence type="ECO:0008006" key="12">
    <source>
        <dbReference type="Google" id="ProtNLM"/>
    </source>
</evidence>
<dbReference type="Proteomes" id="UP000006094">
    <property type="component" value="Chromosome"/>
</dbReference>
<sequence>MNVGYLKIALETTITFFILLLLTRFLGKKQLSHLTFFNYITGITIGSIAANMVILDTKSYMKELTSLVIWCILTVIIGYIGLKSPKMRILLDGEPTILVKKGVIDKRALHLARLNLDDLTMLIRQRGVFSINEVDYAILEPNGTISILKKMQYQSAQKSDLELISSSEIKHIPTEIITDGSLVKKNLRELGLTRAWLNKELSKLNIKSINEVFYAEIQSDGSLYIQRND</sequence>
<feature type="transmembrane region" description="Helical" evidence="7">
    <location>
        <begin position="36"/>
        <end position="55"/>
    </location>
</feature>
<evidence type="ECO:0000256" key="5">
    <source>
        <dbReference type="ARBA" id="ARBA00022989"/>
    </source>
</evidence>
<dbReference type="STRING" id="1128398.Curi_c07720"/>
<keyword evidence="3" id="KW-1003">Cell membrane</keyword>
<proteinExistence type="inferred from homology"/>
<dbReference type="KEGG" id="cad:Curi_c07720"/>
<dbReference type="HOGENOM" id="CLU_077149_0_2_9"/>
<reference evidence="10 11" key="1">
    <citation type="journal article" date="2012" name="PLoS ONE">
        <title>The purine-utilizing bacterium Clostridium acidurici 9a: a genome-guided metabolic reconsideration.</title>
        <authorList>
            <person name="Hartwich K."/>
            <person name="Poehlein A."/>
            <person name="Daniel R."/>
        </authorList>
    </citation>
    <scope>NUCLEOTIDE SEQUENCE [LARGE SCALE GENOMIC DNA]</scope>
    <source>
        <strain evidence="11">ATCC 7906 / DSM 604 / BCRC 14475 / CIP 104303 / KCTC 5404 / NCIMB 10678 / 9a</strain>
    </source>
</reference>
<evidence type="ECO:0000256" key="3">
    <source>
        <dbReference type="ARBA" id="ARBA00022475"/>
    </source>
</evidence>
<name>K0AYP1_GOTA9</name>
<keyword evidence="4 7" id="KW-0812">Transmembrane</keyword>
<protein>
    <recommendedName>
        <fullName evidence="12">DUF421 domain-containing protein</fullName>
    </recommendedName>
</protein>
<evidence type="ECO:0000313" key="11">
    <source>
        <dbReference type="Proteomes" id="UP000006094"/>
    </source>
</evidence>
<feature type="transmembrane region" description="Helical" evidence="7">
    <location>
        <begin position="6"/>
        <end position="27"/>
    </location>
</feature>
<dbReference type="InterPro" id="IPR023090">
    <property type="entry name" value="UPF0702_alpha/beta_dom_sf"/>
</dbReference>
<keyword evidence="11" id="KW-1185">Reference proteome</keyword>
<keyword evidence="6 7" id="KW-0472">Membrane</keyword>
<accession>K0AYP1</accession>
<comment type="subcellular location">
    <subcellularLocation>
        <location evidence="1">Cell membrane</location>
        <topology evidence="1">Multi-pass membrane protein</topology>
    </subcellularLocation>
</comment>
<feature type="domain" description="YetF C-terminal" evidence="8">
    <location>
        <begin position="83"/>
        <end position="217"/>
    </location>
</feature>